<accession>Q2IG68</accession>
<dbReference type="KEGG" id="ade:Adeh_3809"/>
<evidence type="ECO:0000313" key="2">
    <source>
        <dbReference type="EMBL" id="ABC83575.1"/>
    </source>
</evidence>
<dbReference type="OrthoDB" id="7594887at2"/>
<protein>
    <recommendedName>
        <fullName evidence="1">DUF4253 domain-containing protein</fullName>
    </recommendedName>
</protein>
<dbReference type="InterPro" id="IPR025349">
    <property type="entry name" value="DUF4253"/>
</dbReference>
<sequence>MSFWKRWLGRGAGTPEPAGEAPEPEVPEFPYPLVAVPGRDAVEEWLRLRELWRPEGACPVLLGPREQVESAREGLEGADVAAMLRAAEGLDGPEVLERRRREAEADYAADPSALQENGLFVPQGEWPATPSRGHQLGAHCDLTTDRPHPVVYFARIPTVHSWEAFAHLNYGAWNACPATEEHVALHRHWHERHGSEIYAVAGDVVECWVPRPPEDREGAEALAREQCLYCDDIVHQGTQTLLNLAAELKGSHAWFFWWD</sequence>
<evidence type="ECO:0000259" key="1">
    <source>
        <dbReference type="Pfam" id="PF14062"/>
    </source>
</evidence>
<dbReference type="STRING" id="290397.Adeh_3809"/>
<dbReference type="Proteomes" id="UP000001935">
    <property type="component" value="Chromosome"/>
</dbReference>
<reference evidence="2" key="1">
    <citation type="submission" date="2006-01" db="EMBL/GenBank/DDBJ databases">
        <title>Complete sequence of Anaeromyxobacter dehalogenans 2CP-C.</title>
        <authorList>
            <consortium name="US DOE Joint Genome Institute"/>
            <person name="Copeland A."/>
            <person name="Lucas S."/>
            <person name="Lapidus A."/>
            <person name="Barry K."/>
            <person name="Detter J.C."/>
            <person name="Glavina T."/>
            <person name="Hammon N."/>
            <person name="Israni S."/>
            <person name="Pitluck S."/>
            <person name="Brettin T."/>
            <person name="Bruce D."/>
            <person name="Han C."/>
            <person name="Tapia R."/>
            <person name="Gilna P."/>
            <person name="Kiss H."/>
            <person name="Schmutz J."/>
            <person name="Larimer F."/>
            <person name="Land M."/>
            <person name="Kyrpides N."/>
            <person name="Anderson I."/>
            <person name="Sanford R.A."/>
            <person name="Ritalahti K.M."/>
            <person name="Thomas H.S."/>
            <person name="Kirby J.R."/>
            <person name="Zhulin I.B."/>
            <person name="Loeffler F.E."/>
            <person name="Richardson P."/>
        </authorList>
    </citation>
    <scope>NUCLEOTIDE SEQUENCE</scope>
    <source>
        <strain evidence="2">2CP-C</strain>
    </source>
</reference>
<dbReference type="EMBL" id="CP000251">
    <property type="protein sequence ID" value="ABC83575.1"/>
    <property type="molecule type" value="Genomic_DNA"/>
</dbReference>
<dbReference type="AlphaFoldDB" id="Q2IG68"/>
<feature type="domain" description="DUF4253" evidence="1">
    <location>
        <begin position="154"/>
        <end position="259"/>
    </location>
</feature>
<name>Q2IG68_ANADE</name>
<dbReference type="eggNOG" id="ENOG502ZBZQ">
    <property type="taxonomic scope" value="Bacteria"/>
</dbReference>
<organism evidence="2 3">
    <name type="scientific">Anaeromyxobacter dehalogenans (strain 2CP-C)</name>
    <dbReference type="NCBI Taxonomy" id="290397"/>
    <lineage>
        <taxon>Bacteria</taxon>
        <taxon>Pseudomonadati</taxon>
        <taxon>Myxococcota</taxon>
        <taxon>Myxococcia</taxon>
        <taxon>Myxococcales</taxon>
        <taxon>Cystobacterineae</taxon>
        <taxon>Anaeromyxobacteraceae</taxon>
        <taxon>Anaeromyxobacter</taxon>
    </lineage>
</organism>
<dbReference type="Pfam" id="PF14062">
    <property type="entry name" value="DUF4253"/>
    <property type="match status" value="1"/>
</dbReference>
<gene>
    <name evidence="2" type="ordered locus">Adeh_3809</name>
</gene>
<evidence type="ECO:0000313" key="3">
    <source>
        <dbReference type="Proteomes" id="UP000001935"/>
    </source>
</evidence>
<proteinExistence type="predicted"/>
<dbReference type="RefSeq" id="WP_011422857.1">
    <property type="nucleotide sequence ID" value="NC_007760.1"/>
</dbReference>
<dbReference type="HOGENOM" id="CLU_087933_0_0_7"/>